<evidence type="ECO:0000256" key="1">
    <source>
        <dbReference type="ARBA" id="ARBA00022679"/>
    </source>
</evidence>
<keyword evidence="1" id="KW-0808">Transferase</keyword>
<dbReference type="PROSITE" id="PS00141">
    <property type="entry name" value="ASP_PROTEASE"/>
    <property type="match status" value="1"/>
</dbReference>
<proteinExistence type="predicted"/>
<dbReference type="AlphaFoldDB" id="A0AAV7X0Y1"/>
<evidence type="ECO:0000313" key="6">
    <source>
        <dbReference type="Proteomes" id="UP001066276"/>
    </source>
</evidence>
<keyword evidence="2" id="KW-0548">Nucleotidyltransferase</keyword>
<sequence length="202" mass="22226">MINNSYADSDEDENVILMLLSQSQEDSGTVEMSSMMVTQKRRPPSCVVSVNNKNMKFLADSGSPFTLINVAGFKDIDEMVVQESRIKIVAYGGKHIEVVGKFKATIRFKGKCEVGTVYVIKKGVHLLGWFLAKNNSICQMGTGATKDWIKDYPDIFAEGVVKLKGFQHCIILKQGAKAVANKVLKAPLALCGELKSETEKLC</sequence>
<dbReference type="Gene3D" id="2.40.70.10">
    <property type="entry name" value="Acid Proteases"/>
    <property type="match status" value="1"/>
</dbReference>
<keyword evidence="3" id="KW-0540">Nuclease</keyword>
<evidence type="ECO:0000256" key="3">
    <source>
        <dbReference type="ARBA" id="ARBA00022722"/>
    </source>
</evidence>
<dbReference type="GO" id="GO:0004190">
    <property type="term" value="F:aspartic-type endopeptidase activity"/>
    <property type="evidence" value="ECO:0007669"/>
    <property type="project" value="InterPro"/>
</dbReference>
<keyword evidence="6" id="KW-1185">Reference proteome</keyword>
<protein>
    <recommendedName>
        <fullName evidence="7">Peptidase A2 domain-containing protein</fullName>
    </recommendedName>
</protein>
<evidence type="ECO:0000313" key="5">
    <source>
        <dbReference type="EMBL" id="KAJ1219134.1"/>
    </source>
</evidence>
<dbReference type="EMBL" id="JANPWB010000001">
    <property type="protein sequence ID" value="KAJ1219134.1"/>
    <property type="molecule type" value="Genomic_DNA"/>
</dbReference>
<gene>
    <name evidence="5" type="ORF">NDU88_006705</name>
</gene>
<dbReference type="InterPro" id="IPR021109">
    <property type="entry name" value="Peptidase_aspartic_dom_sf"/>
</dbReference>
<dbReference type="PANTHER" id="PTHR37984">
    <property type="entry name" value="PROTEIN CBG26694"/>
    <property type="match status" value="1"/>
</dbReference>
<evidence type="ECO:0000256" key="4">
    <source>
        <dbReference type="ARBA" id="ARBA00022759"/>
    </source>
</evidence>
<evidence type="ECO:0008006" key="7">
    <source>
        <dbReference type="Google" id="ProtNLM"/>
    </source>
</evidence>
<dbReference type="SUPFAM" id="SSF50630">
    <property type="entry name" value="Acid proteases"/>
    <property type="match status" value="1"/>
</dbReference>
<name>A0AAV7X0Y1_PLEWA</name>
<comment type="caution">
    <text evidence="5">The sequence shown here is derived from an EMBL/GenBank/DDBJ whole genome shotgun (WGS) entry which is preliminary data.</text>
</comment>
<organism evidence="5 6">
    <name type="scientific">Pleurodeles waltl</name>
    <name type="common">Iberian ribbed newt</name>
    <dbReference type="NCBI Taxonomy" id="8319"/>
    <lineage>
        <taxon>Eukaryota</taxon>
        <taxon>Metazoa</taxon>
        <taxon>Chordata</taxon>
        <taxon>Craniata</taxon>
        <taxon>Vertebrata</taxon>
        <taxon>Euteleostomi</taxon>
        <taxon>Amphibia</taxon>
        <taxon>Batrachia</taxon>
        <taxon>Caudata</taxon>
        <taxon>Salamandroidea</taxon>
        <taxon>Salamandridae</taxon>
        <taxon>Pleurodelinae</taxon>
        <taxon>Pleurodeles</taxon>
    </lineage>
</organism>
<evidence type="ECO:0000256" key="2">
    <source>
        <dbReference type="ARBA" id="ARBA00022695"/>
    </source>
</evidence>
<dbReference type="GO" id="GO:0004519">
    <property type="term" value="F:endonuclease activity"/>
    <property type="evidence" value="ECO:0007669"/>
    <property type="project" value="UniProtKB-KW"/>
</dbReference>
<accession>A0AAV7X0Y1</accession>
<dbReference type="PANTHER" id="PTHR37984:SF5">
    <property type="entry name" value="PROTEIN NYNRIN-LIKE"/>
    <property type="match status" value="1"/>
</dbReference>
<dbReference type="Proteomes" id="UP001066276">
    <property type="component" value="Chromosome 1_1"/>
</dbReference>
<dbReference type="GO" id="GO:0016779">
    <property type="term" value="F:nucleotidyltransferase activity"/>
    <property type="evidence" value="ECO:0007669"/>
    <property type="project" value="UniProtKB-KW"/>
</dbReference>
<dbReference type="InterPro" id="IPR050951">
    <property type="entry name" value="Retrovirus_Pol_polyprotein"/>
</dbReference>
<dbReference type="GO" id="GO:0006508">
    <property type="term" value="P:proteolysis"/>
    <property type="evidence" value="ECO:0007669"/>
    <property type="project" value="InterPro"/>
</dbReference>
<dbReference type="InterPro" id="IPR001969">
    <property type="entry name" value="Aspartic_peptidase_AS"/>
</dbReference>
<keyword evidence="4" id="KW-0255">Endonuclease</keyword>
<reference evidence="5" key="1">
    <citation type="journal article" date="2022" name="bioRxiv">
        <title>Sequencing and chromosome-scale assembly of the giantPleurodeles waltlgenome.</title>
        <authorList>
            <person name="Brown T."/>
            <person name="Elewa A."/>
            <person name="Iarovenko S."/>
            <person name="Subramanian E."/>
            <person name="Araus A.J."/>
            <person name="Petzold A."/>
            <person name="Susuki M."/>
            <person name="Suzuki K.-i.T."/>
            <person name="Hayashi T."/>
            <person name="Toyoda A."/>
            <person name="Oliveira C."/>
            <person name="Osipova E."/>
            <person name="Leigh N.D."/>
            <person name="Simon A."/>
            <person name="Yun M.H."/>
        </authorList>
    </citation>
    <scope>NUCLEOTIDE SEQUENCE</scope>
    <source>
        <strain evidence="5">20211129_DDA</strain>
        <tissue evidence="5">Liver</tissue>
    </source>
</reference>
<keyword evidence="4" id="KW-0378">Hydrolase</keyword>